<dbReference type="AlphaFoldDB" id="A0AAN8FBR8"/>
<comment type="caution">
    <text evidence="2">The sequence shown here is derived from an EMBL/GenBank/DDBJ whole genome shotgun (WGS) entry which is preliminary data.</text>
</comment>
<dbReference type="EMBL" id="WIXE01023760">
    <property type="protein sequence ID" value="KAK5966190.1"/>
    <property type="molecule type" value="Genomic_DNA"/>
</dbReference>
<keyword evidence="1" id="KW-0472">Membrane</keyword>
<reference evidence="2 3" key="1">
    <citation type="submission" date="2019-10" db="EMBL/GenBank/DDBJ databases">
        <title>Assembly and Annotation for the nematode Trichostrongylus colubriformis.</title>
        <authorList>
            <person name="Martin J."/>
        </authorList>
    </citation>
    <scope>NUCLEOTIDE SEQUENCE [LARGE SCALE GENOMIC DNA]</scope>
    <source>
        <strain evidence="2">G859</strain>
        <tissue evidence="2">Whole worm</tissue>
    </source>
</reference>
<sequence>MVRVALHSVLSLKGFISVAVMWPLRVFFFGVLLLISANAFEQFQPRSEYYRRSGPEIYGEEIRPLMKRQSEVKREALARARCFFNPITC</sequence>
<accession>A0AAN8FBR8</accession>
<gene>
    <name evidence="2" type="ORF">GCK32_010017</name>
</gene>
<proteinExistence type="predicted"/>
<keyword evidence="1" id="KW-0812">Transmembrane</keyword>
<name>A0AAN8FBR8_TRICO</name>
<protein>
    <submittedName>
        <fullName evidence="2">Uncharacterized protein</fullName>
    </submittedName>
</protein>
<feature type="transmembrane region" description="Helical" evidence="1">
    <location>
        <begin position="20"/>
        <end position="40"/>
    </location>
</feature>
<dbReference type="Proteomes" id="UP001331761">
    <property type="component" value="Unassembled WGS sequence"/>
</dbReference>
<keyword evidence="3" id="KW-1185">Reference proteome</keyword>
<evidence type="ECO:0000313" key="3">
    <source>
        <dbReference type="Proteomes" id="UP001331761"/>
    </source>
</evidence>
<evidence type="ECO:0000256" key="1">
    <source>
        <dbReference type="SAM" id="Phobius"/>
    </source>
</evidence>
<keyword evidence="1" id="KW-1133">Transmembrane helix</keyword>
<evidence type="ECO:0000313" key="2">
    <source>
        <dbReference type="EMBL" id="KAK5966190.1"/>
    </source>
</evidence>
<organism evidence="2 3">
    <name type="scientific">Trichostrongylus colubriformis</name>
    <name type="common">Black scour worm</name>
    <dbReference type="NCBI Taxonomy" id="6319"/>
    <lineage>
        <taxon>Eukaryota</taxon>
        <taxon>Metazoa</taxon>
        <taxon>Ecdysozoa</taxon>
        <taxon>Nematoda</taxon>
        <taxon>Chromadorea</taxon>
        <taxon>Rhabditida</taxon>
        <taxon>Rhabditina</taxon>
        <taxon>Rhabditomorpha</taxon>
        <taxon>Strongyloidea</taxon>
        <taxon>Trichostrongylidae</taxon>
        <taxon>Trichostrongylus</taxon>
    </lineage>
</organism>